<feature type="transmembrane region" description="Helical" evidence="1">
    <location>
        <begin position="239"/>
        <end position="261"/>
    </location>
</feature>
<evidence type="ECO:0000313" key="2">
    <source>
        <dbReference type="EMBL" id="UUX50122.1"/>
    </source>
</evidence>
<sequence>MPDLDTGHIFLTTLAPIKPYTKSDKSPTSFEQKVRVALAKLPTALQSPATVNAPRNSPFARNKRNHLARMFVLSDVVYNGRVGQNPIVGTIKGEDPIDPQKVDRLTTPYLVFCADIDAITKDGDPLPTSLSPAQQKEVRAAYARELWQTMESELRAIYSNCVGFDEVDSADRFAAYLDKCHVETTMPFHDYYLKLPRFHDLPFKGLIAAVAVPAVIAILALAARILGCLTVPVLGWSTLWTAVAAAAVTGLSFLLAVRFALANGARPLAPGEFDDLPSVLKALYVQQKFSDFFVEQQGASADDLYREFGAFLERTRLGDRSGPTQEPGVIRSP</sequence>
<protein>
    <submittedName>
        <fullName evidence="2">Uncharacterized protein</fullName>
    </submittedName>
</protein>
<keyword evidence="3" id="KW-1185">Reference proteome</keyword>
<dbReference type="EMBL" id="CP102480">
    <property type="protein sequence ID" value="UUX50122.1"/>
    <property type="molecule type" value="Genomic_DNA"/>
</dbReference>
<evidence type="ECO:0000313" key="3">
    <source>
        <dbReference type="Proteomes" id="UP001060336"/>
    </source>
</evidence>
<dbReference type="RefSeq" id="WP_257769162.1">
    <property type="nucleotide sequence ID" value="NZ_CP102480.1"/>
</dbReference>
<keyword evidence="1" id="KW-1133">Transmembrane helix</keyword>
<keyword evidence="1" id="KW-0472">Membrane</keyword>
<dbReference type="AlphaFoldDB" id="A0A9J7ATE3"/>
<reference evidence="2" key="1">
    <citation type="submission" date="2022-08" db="EMBL/GenBank/DDBJ databases">
        <title>Nisaea acidiphila sp. nov., isolated from a marine algal debris and emended description of the genus Nisaea Urios et al. 2008.</title>
        <authorList>
            <person name="Kwon K."/>
        </authorList>
    </citation>
    <scope>NUCLEOTIDE SEQUENCE</scope>
    <source>
        <strain evidence="2">MEBiC11861</strain>
    </source>
</reference>
<accession>A0A9J7ATE3</accession>
<feature type="transmembrane region" description="Helical" evidence="1">
    <location>
        <begin position="206"/>
        <end position="227"/>
    </location>
</feature>
<dbReference type="KEGG" id="naci:NUH88_00155"/>
<gene>
    <name evidence="2" type="ORF">NUH88_00155</name>
</gene>
<dbReference type="Proteomes" id="UP001060336">
    <property type="component" value="Chromosome"/>
</dbReference>
<proteinExistence type="predicted"/>
<organism evidence="2 3">
    <name type="scientific">Nisaea acidiphila</name>
    <dbReference type="NCBI Taxonomy" id="1862145"/>
    <lineage>
        <taxon>Bacteria</taxon>
        <taxon>Pseudomonadati</taxon>
        <taxon>Pseudomonadota</taxon>
        <taxon>Alphaproteobacteria</taxon>
        <taxon>Rhodospirillales</taxon>
        <taxon>Thalassobaculaceae</taxon>
        <taxon>Nisaea</taxon>
    </lineage>
</organism>
<evidence type="ECO:0000256" key="1">
    <source>
        <dbReference type="SAM" id="Phobius"/>
    </source>
</evidence>
<keyword evidence="1" id="KW-0812">Transmembrane</keyword>
<name>A0A9J7ATE3_9PROT</name>